<reference evidence="3 4" key="1">
    <citation type="submission" date="2019-04" db="EMBL/GenBank/DDBJ databases">
        <authorList>
            <person name="Li Y."/>
            <person name="Wang J."/>
        </authorList>
    </citation>
    <scope>NUCLEOTIDE SEQUENCE [LARGE SCALE GENOMIC DNA]</scope>
    <source>
        <strain evidence="3 4">DSM 14668</strain>
    </source>
</reference>
<evidence type="ECO:0000313" key="3">
    <source>
        <dbReference type="EMBL" id="TKC99188.1"/>
    </source>
</evidence>
<dbReference type="AlphaFoldDB" id="A0A4U1IXF6"/>
<keyword evidence="4" id="KW-1185">Reference proteome</keyword>
<keyword evidence="2" id="KW-1133">Transmembrane helix</keyword>
<gene>
    <name evidence="3" type="ORF">E8A74_38580</name>
</gene>
<comment type="caution">
    <text evidence="3">The sequence shown here is derived from an EMBL/GenBank/DDBJ whole genome shotgun (WGS) entry which is preliminary data.</text>
</comment>
<accession>A0A4U1IXF6</accession>
<proteinExistence type="predicted"/>
<feature type="transmembrane region" description="Helical" evidence="2">
    <location>
        <begin position="275"/>
        <end position="296"/>
    </location>
</feature>
<organism evidence="3 4">
    <name type="scientific">Polyangium fumosum</name>
    <dbReference type="NCBI Taxonomy" id="889272"/>
    <lineage>
        <taxon>Bacteria</taxon>
        <taxon>Pseudomonadati</taxon>
        <taxon>Myxococcota</taxon>
        <taxon>Polyangia</taxon>
        <taxon>Polyangiales</taxon>
        <taxon>Polyangiaceae</taxon>
        <taxon>Polyangium</taxon>
    </lineage>
</organism>
<protein>
    <submittedName>
        <fullName evidence="3">Uncharacterized protein</fullName>
    </submittedName>
</protein>
<evidence type="ECO:0000313" key="4">
    <source>
        <dbReference type="Proteomes" id="UP000309215"/>
    </source>
</evidence>
<sequence length="361" mass="39192">MDRLLALPWSTLGVGALSLVLCLVLFVAWILARRPVQRIDAIVAGRGPLRRGAASIGGEVELAPDEPVALDVKITQTGAPKTIFTSPKENVRDVRRVHYMKWETVGEEVVARPFFVRRADGERVRVEPPPNVKFRGKMDVCVEHTEHLCTFEARLRAGDKVYIEGTLSRPEPRPRPPEAEPEPAPAPERKGGGGYRTAAPRERREREEVAAEPPPMWVLGPPEGKTMRITRQPFQRPIPGAAERRRLHELGIGVGVVAALGVLTQILLQLPLVEWAYDVIAVAAGVVHLLAAGIFLETNTLTEPEEGLTAAVTQKRAVRPTVTPWPSPSLPGAGPFAGSSDPDAGRGTGVDENGEPYGRIG</sequence>
<feature type="transmembrane region" description="Helical" evidence="2">
    <location>
        <begin position="250"/>
        <end position="269"/>
    </location>
</feature>
<evidence type="ECO:0000256" key="2">
    <source>
        <dbReference type="SAM" id="Phobius"/>
    </source>
</evidence>
<dbReference type="Proteomes" id="UP000309215">
    <property type="component" value="Unassembled WGS sequence"/>
</dbReference>
<feature type="region of interest" description="Disordered" evidence="1">
    <location>
        <begin position="321"/>
        <end position="361"/>
    </location>
</feature>
<dbReference type="EMBL" id="SSMQ01000059">
    <property type="protein sequence ID" value="TKC99188.1"/>
    <property type="molecule type" value="Genomic_DNA"/>
</dbReference>
<evidence type="ECO:0000256" key="1">
    <source>
        <dbReference type="SAM" id="MobiDB-lite"/>
    </source>
</evidence>
<dbReference type="RefSeq" id="WP_136934113.1">
    <property type="nucleotide sequence ID" value="NZ_SSMQ01000059.1"/>
</dbReference>
<feature type="transmembrane region" description="Helical" evidence="2">
    <location>
        <begin position="12"/>
        <end position="32"/>
    </location>
</feature>
<keyword evidence="2" id="KW-0472">Membrane</keyword>
<name>A0A4U1IXF6_9BACT</name>
<feature type="compositionally biased region" description="Basic and acidic residues" evidence="1">
    <location>
        <begin position="199"/>
        <end position="209"/>
    </location>
</feature>
<feature type="region of interest" description="Disordered" evidence="1">
    <location>
        <begin position="165"/>
        <end position="224"/>
    </location>
</feature>
<keyword evidence="2" id="KW-0812">Transmembrane</keyword>